<dbReference type="Proteomes" id="UP000020077">
    <property type="component" value="Unassembled WGS sequence"/>
</dbReference>
<dbReference type="Gene3D" id="3.40.190.10">
    <property type="entry name" value="Periplasmic binding protein-like II"/>
    <property type="match status" value="2"/>
</dbReference>
<name>A0A080LV61_9PROT</name>
<sequence length="325" mass="34625">MKARHIGILLYTAVFLCFLTRSAQAAEPNWPASMSIATASPGGTYHAYGAALAKILTRVLGISVAEQPTEGPSQNIQLMESGWPQIGFVTLGVALEGWNGSATWTNGRQFRSMQALFPMYDSPFTFAVAKSSAIRSLTDMAGKRMGVGPHGGTAGDYIPKFLAVLKLEANLVYGSYDELAAQLQTGKIDILAAAAGAPFPALAELDAKKLVRFIGLGKNEIVALRLAIPELTPSTIPAGSYPSLMADYQTVGLFNFAVVHKSLPDSLVYAIVDAVFKNHEELVMAHPAAAATIPANFSRNTFLPFHPGALRYYGSTMTRGVVLGD</sequence>
<dbReference type="PANTHER" id="PTHR42941">
    <property type="entry name" value="SLL1037 PROTEIN"/>
    <property type="match status" value="1"/>
</dbReference>
<gene>
    <name evidence="2" type="ORF">AW09_002335</name>
</gene>
<feature type="signal peptide" evidence="1">
    <location>
        <begin position="1"/>
        <end position="25"/>
    </location>
</feature>
<accession>A0A080LV61</accession>
<dbReference type="PANTHER" id="PTHR42941:SF1">
    <property type="entry name" value="SLL1037 PROTEIN"/>
    <property type="match status" value="1"/>
</dbReference>
<dbReference type="InterPro" id="IPR011852">
    <property type="entry name" value="TRAP_TAXI"/>
</dbReference>
<keyword evidence="2" id="KW-0675">Receptor</keyword>
<keyword evidence="1" id="KW-0732">Signal</keyword>
<dbReference type="Pfam" id="PF16868">
    <property type="entry name" value="NMT1_3"/>
    <property type="match status" value="1"/>
</dbReference>
<protein>
    <submittedName>
        <fullName evidence="2">TRAP transporter solute receptor, TAXI family</fullName>
    </submittedName>
</protein>
<reference evidence="2 3" key="1">
    <citation type="submission" date="2014-02" db="EMBL/GenBank/DDBJ databases">
        <title>Expanding our view of genomic diversity in Candidatus Accumulibacter clades.</title>
        <authorList>
            <person name="Skennerton C.T."/>
            <person name="Barr J.J."/>
            <person name="Slater F.R."/>
            <person name="Bond P.L."/>
            <person name="Tyson G.W."/>
        </authorList>
    </citation>
    <scope>NUCLEOTIDE SEQUENCE [LARGE SCALE GENOMIC DNA]</scope>
    <source>
        <strain evidence="3">BA-91</strain>
    </source>
</reference>
<dbReference type="SUPFAM" id="SSF53850">
    <property type="entry name" value="Periplasmic binding protein-like II"/>
    <property type="match status" value="1"/>
</dbReference>
<evidence type="ECO:0000256" key="1">
    <source>
        <dbReference type="SAM" id="SignalP"/>
    </source>
</evidence>
<evidence type="ECO:0000313" key="2">
    <source>
        <dbReference type="EMBL" id="KFB72478.1"/>
    </source>
</evidence>
<evidence type="ECO:0000313" key="3">
    <source>
        <dbReference type="Proteomes" id="UP000020077"/>
    </source>
</evidence>
<comment type="caution">
    <text evidence="2">The sequence shown here is derived from an EMBL/GenBank/DDBJ whole genome shotgun (WGS) entry which is preliminary data.</text>
</comment>
<dbReference type="NCBIfam" id="TIGR02122">
    <property type="entry name" value="TRAP_TAXI"/>
    <property type="match status" value="1"/>
</dbReference>
<dbReference type="EMBL" id="JDVG02000384">
    <property type="protein sequence ID" value="KFB72478.1"/>
    <property type="molecule type" value="Genomic_DNA"/>
</dbReference>
<organism evidence="2 3">
    <name type="scientific">Candidatus Accumulibacter phosphatis</name>
    <dbReference type="NCBI Taxonomy" id="327160"/>
    <lineage>
        <taxon>Bacteria</taxon>
        <taxon>Pseudomonadati</taxon>
        <taxon>Pseudomonadota</taxon>
        <taxon>Betaproteobacteria</taxon>
        <taxon>Candidatus Accumulibacter</taxon>
    </lineage>
</organism>
<dbReference type="AlphaFoldDB" id="A0A080LV61"/>
<feature type="chain" id="PRO_5001750619" evidence="1">
    <location>
        <begin position="26"/>
        <end position="325"/>
    </location>
</feature>
<proteinExistence type="predicted"/>